<evidence type="ECO:0000313" key="5">
    <source>
        <dbReference type="EMBL" id="AGH16871.1"/>
    </source>
</evidence>
<dbReference type="PANTHER" id="PTHR44688:SF25">
    <property type="entry name" value="HTH LUXR-TYPE DOMAIN-CONTAINING PROTEIN"/>
    <property type="match status" value="1"/>
</dbReference>
<organism evidence="5 6">
    <name type="scientific">Candidatus Liberibacter asiaticus str. gxpsy</name>
    <dbReference type="NCBI Taxonomy" id="1174529"/>
    <lineage>
        <taxon>Bacteria</taxon>
        <taxon>Pseudomonadati</taxon>
        <taxon>Pseudomonadota</taxon>
        <taxon>Alphaproteobacteria</taxon>
        <taxon>Hyphomicrobiales</taxon>
        <taxon>Rhizobiaceae</taxon>
        <taxon>Liberibacter</taxon>
    </lineage>
</organism>
<dbReference type="Gene3D" id="1.10.10.10">
    <property type="entry name" value="Winged helix-like DNA-binding domain superfamily/Winged helix DNA-binding domain"/>
    <property type="match status" value="1"/>
</dbReference>
<name>A0ABM5NFR5_LIBAS</name>
<evidence type="ECO:0000259" key="4">
    <source>
        <dbReference type="PROSITE" id="PS50043"/>
    </source>
</evidence>
<proteinExistence type="predicted"/>
<dbReference type="SUPFAM" id="SSF46894">
    <property type="entry name" value="C-terminal effector domain of the bipartite response regulators"/>
    <property type="match status" value="1"/>
</dbReference>
<keyword evidence="1" id="KW-0805">Transcription regulation</keyword>
<dbReference type="Pfam" id="PF00196">
    <property type="entry name" value="GerE"/>
    <property type="match status" value="1"/>
</dbReference>
<keyword evidence="3" id="KW-0804">Transcription</keyword>
<gene>
    <name evidence="5" type="ORF">WSI_02505</name>
</gene>
<dbReference type="PROSITE" id="PS00622">
    <property type="entry name" value="HTH_LUXR_1"/>
    <property type="match status" value="1"/>
</dbReference>
<keyword evidence="2" id="KW-0238">DNA-binding</keyword>
<dbReference type="PANTHER" id="PTHR44688">
    <property type="entry name" value="DNA-BINDING TRANSCRIPTIONAL ACTIVATOR DEVR_DOSR"/>
    <property type="match status" value="1"/>
</dbReference>
<accession>A0ABM5NFR5</accession>
<evidence type="ECO:0000256" key="1">
    <source>
        <dbReference type="ARBA" id="ARBA00023015"/>
    </source>
</evidence>
<feature type="domain" description="HTH luxR-type" evidence="4">
    <location>
        <begin position="167"/>
        <end position="232"/>
    </location>
</feature>
<evidence type="ECO:0000256" key="2">
    <source>
        <dbReference type="ARBA" id="ARBA00023125"/>
    </source>
</evidence>
<reference evidence="5 6" key="1">
    <citation type="journal article" date="2013" name="Genome Announc.">
        <title>Complete Genome Sequence of a Chinese Strain of 'Candidatus Liberibacter asiaticus'.</title>
        <authorList>
            <person name="Lin H."/>
            <person name="Han C.S."/>
            <person name="Liu B."/>
            <person name="Lou B."/>
            <person name="Bai X."/>
            <person name="Deng C."/>
            <person name="Civerolo E.L."/>
            <person name="Gupta G."/>
        </authorList>
    </citation>
    <scope>NUCLEOTIDE SEQUENCE [LARGE SCALE GENOMIC DNA]</scope>
    <source>
        <strain evidence="6">gxpsy</strain>
    </source>
</reference>
<dbReference type="SMART" id="SM00421">
    <property type="entry name" value="HTH_LUXR"/>
    <property type="match status" value="1"/>
</dbReference>
<dbReference type="InterPro" id="IPR036388">
    <property type="entry name" value="WH-like_DNA-bd_sf"/>
</dbReference>
<dbReference type="InterPro" id="IPR000792">
    <property type="entry name" value="Tscrpt_reg_LuxR_C"/>
</dbReference>
<dbReference type="InterPro" id="IPR016032">
    <property type="entry name" value="Sig_transdc_resp-reg_C-effctor"/>
</dbReference>
<dbReference type="CDD" id="cd06170">
    <property type="entry name" value="LuxR_C_like"/>
    <property type="match status" value="1"/>
</dbReference>
<dbReference type="Proteomes" id="UP000011820">
    <property type="component" value="Chromosome"/>
</dbReference>
<dbReference type="RefSeq" id="WP_015452468.1">
    <property type="nucleotide sequence ID" value="NC_020549.1"/>
</dbReference>
<dbReference type="PROSITE" id="PS50043">
    <property type="entry name" value="HTH_LUXR_2"/>
    <property type="match status" value="1"/>
</dbReference>
<dbReference type="PRINTS" id="PR00038">
    <property type="entry name" value="HTHLUXR"/>
</dbReference>
<protein>
    <submittedName>
        <fullName evidence="5">Transcriptional regulator protein</fullName>
    </submittedName>
</protein>
<keyword evidence="6" id="KW-1185">Reference proteome</keyword>
<evidence type="ECO:0000256" key="3">
    <source>
        <dbReference type="ARBA" id="ARBA00023163"/>
    </source>
</evidence>
<dbReference type="EMBL" id="CP004005">
    <property type="protein sequence ID" value="AGH16871.1"/>
    <property type="molecule type" value="Genomic_DNA"/>
</dbReference>
<sequence>MSENTLTGKKSSSLQELSPRLHLIQNRIKARNFALYTINSALDFPRRQQLICELHNYDLDSGDIPNILIETYGDDFLFHFNSGLLPIIWQSIQEETVIESSGQLSVRLEGGLLPFAGIAFPVRLGFHKNGYVIFTSEFLMLANEVIIEAHGACYQVITDFLELFKKRSSAARNLTERETSCLQLAGDGYTSEEIAEKLGLSVHTVNAYLGSATVKLDAVNRIQAIAKAIRFGYIC</sequence>
<evidence type="ECO:0000313" key="6">
    <source>
        <dbReference type="Proteomes" id="UP000011820"/>
    </source>
</evidence>
<dbReference type="GeneID" id="93076876"/>